<sequence>MMPEKAGIGGNFVLDECIIEALPKEVSRVVKADSYGTSAWNRTARITTELGDRTERNFFVKLHEGERGRAMVLGEYEAELAIYETMPELVPEPYVWGQCKAASPPVFFIIKDFCDMSFHLPEPIQFCAKIAKLHEISRSPTGKFGFHVPTVQGYVEQTVGWDSSWASFFSKLIAGLVQHDLEANGSWKEYEDAFEKTQKHVIPRLLGALESEGRTLIPKLIHGNLKEENCGTSLETGDIQIYDACSYYAHSEMDVAMWRSERVRFRSKTYTRQYLRNVGISEPADEFDDRIRLYSIKHTINHSVHNKGSYFREKAFEDMLFLIDKYAPKENNAERPIEGQS</sequence>
<evidence type="ECO:0000313" key="3">
    <source>
        <dbReference type="EMBL" id="KAL2047423.1"/>
    </source>
</evidence>
<dbReference type="Proteomes" id="UP001590951">
    <property type="component" value="Unassembled WGS sequence"/>
</dbReference>
<proteinExistence type="predicted"/>
<reference evidence="3 4" key="1">
    <citation type="submission" date="2024-09" db="EMBL/GenBank/DDBJ databases">
        <title>Rethinking Asexuality: The Enigmatic Case of Functional Sexual Genes in Lepraria (Stereocaulaceae).</title>
        <authorList>
            <person name="Doellman M."/>
            <person name="Sun Y."/>
            <person name="Barcenas-Pena A."/>
            <person name="Lumbsch H.T."/>
            <person name="Grewe F."/>
        </authorList>
    </citation>
    <scope>NUCLEOTIDE SEQUENCE [LARGE SCALE GENOMIC DNA]</scope>
    <source>
        <strain evidence="3 4">Grewe 0041</strain>
    </source>
</reference>
<dbReference type="InterPro" id="IPR016477">
    <property type="entry name" value="Fructo-/Ketosamine-3-kinase"/>
</dbReference>
<organism evidence="3 4">
    <name type="scientific">Lepraria finkii</name>
    <dbReference type="NCBI Taxonomy" id="1340010"/>
    <lineage>
        <taxon>Eukaryota</taxon>
        <taxon>Fungi</taxon>
        <taxon>Dikarya</taxon>
        <taxon>Ascomycota</taxon>
        <taxon>Pezizomycotina</taxon>
        <taxon>Lecanoromycetes</taxon>
        <taxon>OSLEUM clade</taxon>
        <taxon>Lecanoromycetidae</taxon>
        <taxon>Lecanorales</taxon>
        <taxon>Lecanorineae</taxon>
        <taxon>Stereocaulaceae</taxon>
        <taxon>Lepraria</taxon>
    </lineage>
</organism>
<dbReference type="Gene3D" id="3.90.1200.10">
    <property type="match status" value="1"/>
</dbReference>
<comment type="catalytic activity">
    <reaction evidence="2">
        <text>N(6)-D-ribulosyl-L-lysyl-[protein] + ATP = N(6)-(3-O-phospho-D-ribulosyl)-L-lysyl-[protein] + ADP + H(+)</text>
        <dbReference type="Rhea" id="RHEA:48432"/>
        <dbReference type="Rhea" id="RHEA-COMP:12103"/>
        <dbReference type="Rhea" id="RHEA-COMP:12104"/>
        <dbReference type="ChEBI" id="CHEBI:15378"/>
        <dbReference type="ChEBI" id="CHEBI:30616"/>
        <dbReference type="ChEBI" id="CHEBI:90418"/>
        <dbReference type="ChEBI" id="CHEBI:90420"/>
        <dbReference type="ChEBI" id="CHEBI:456216"/>
        <dbReference type="EC" id="2.7.1.172"/>
    </reaction>
    <physiologicalReaction direction="left-to-right" evidence="2">
        <dbReference type="Rhea" id="RHEA:48433"/>
    </physiologicalReaction>
</comment>
<dbReference type="EC" id="2.7.1.172" evidence="1"/>
<dbReference type="Pfam" id="PF03881">
    <property type="entry name" value="Fructosamin_kin"/>
    <property type="match status" value="1"/>
</dbReference>
<dbReference type="EMBL" id="JBHFEH010000102">
    <property type="protein sequence ID" value="KAL2047423.1"/>
    <property type="molecule type" value="Genomic_DNA"/>
</dbReference>
<protein>
    <recommendedName>
        <fullName evidence="1">protein-ribulosamine 3-kinase</fullName>
        <ecNumber evidence="1">2.7.1.172</ecNumber>
    </recommendedName>
</protein>
<dbReference type="PANTHER" id="PTHR12149">
    <property type="entry name" value="FRUCTOSAMINE 3 KINASE-RELATED PROTEIN"/>
    <property type="match status" value="1"/>
</dbReference>
<evidence type="ECO:0000256" key="2">
    <source>
        <dbReference type="ARBA" id="ARBA00048655"/>
    </source>
</evidence>
<keyword evidence="4" id="KW-1185">Reference proteome</keyword>
<dbReference type="SUPFAM" id="SSF56112">
    <property type="entry name" value="Protein kinase-like (PK-like)"/>
    <property type="match status" value="1"/>
</dbReference>
<accession>A0ABR4AVB4</accession>
<dbReference type="InterPro" id="IPR011009">
    <property type="entry name" value="Kinase-like_dom_sf"/>
</dbReference>
<gene>
    <name evidence="3" type="ORF">ABVK25_011531</name>
</gene>
<comment type="caution">
    <text evidence="3">The sequence shown here is derived from an EMBL/GenBank/DDBJ whole genome shotgun (WGS) entry which is preliminary data.</text>
</comment>
<name>A0ABR4AVB4_9LECA</name>
<evidence type="ECO:0000256" key="1">
    <source>
        <dbReference type="ARBA" id="ARBA00011961"/>
    </source>
</evidence>
<dbReference type="PANTHER" id="PTHR12149:SF8">
    <property type="entry name" value="PROTEIN-RIBULOSAMINE 3-KINASE"/>
    <property type="match status" value="1"/>
</dbReference>
<evidence type="ECO:0000313" key="4">
    <source>
        <dbReference type="Proteomes" id="UP001590951"/>
    </source>
</evidence>